<evidence type="ECO:0000256" key="1">
    <source>
        <dbReference type="SAM" id="MobiDB-lite"/>
    </source>
</evidence>
<feature type="transmembrane region" description="Helical" evidence="2">
    <location>
        <begin position="52"/>
        <end position="72"/>
    </location>
</feature>
<dbReference type="RefSeq" id="WP_075014890.1">
    <property type="nucleotide sequence ID" value="NZ_FOWE01000009.1"/>
</dbReference>
<evidence type="ECO:0000313" key="4">
    <source>
        <dbReference type="Proteomes" id="UP000183642"/>
    </source>
</evidence>
<evidence type="ECO:0000256" key="2">
    <source>
        <dbReference type="SAM" id="Phobius"/>
    </source>
</evidence>
<keyword evidence="2" id="KW-0812">Transmembrane</keyword>
<keyword evidence="2" id="KW-0472">Membrane</keyword>
<dbReference type="EMBL" id="FOWE01000009">
    <property type="protein sequence ID" value="SFO45998.1"/>
    <property type="molecule type" value="Genomic_DNA"/>
</dbReference>
<sequence>MGDARHDAARPGGAGPGTAPAAAGDGTPAAAAPGSGRPGAGRHRRRRSHRRLLLPLLTVLLVGGALSFLAAGDRWPFAGEPPSQPSASPRAAPTTPGSPVLAPQPATGTPDERLAATTTAVADALAGDPGGLGPAGEDLLAGLRRVQAAEGPARQLAAVVVGDSVTTAVDAGGLDEQAGRQVLDTLAAVARPERLIDLVAMVEAGPPAIGPAGAELFGELLALDHEVPAGETAVRAGELLREVSTAAAEGRVSEAFRAVAAPTLERLADPAVHEDLQELLAAAEADPGRIGPAAPQVLASLRAAAEQPVWPQGNTARDLLALLRQDGQVTTAFREEAVPVVEALVR</sequence>
<feature type="region of interest" description="Disordered" evidence="1">
    <location>
        <begin position="1"/>
        <end position="47"/>
    </location>
</feature>
<protein>
    <submittedName>
        <fullName evidence="3">Uncharacterized protein</fullName>
    </submittedName>
</protein>
<feature type="region of interest" description="Disordered" evidence="1">
    <location>
        <begin position="79"/>
        <end position="111"/>
    </location>
</feature>
<name>A0A1I5HCE2_9ACTN</name>
<keyword evidence="2" id="KW-1133">Transmembrane helix</keyword>
<reference evidence="4" key="1">
    <citation type="submission" date="2016-10" db="EMBL/GenBank/DDBJ databases">
        <authorList>
            <person name="Varghese N."/>
            <person name="Submissions S."/>
        </authorList>
    </citation>
    <scope>NUCLEOTIDE SEQUENCE [LARGE SCALE GENOMIC DNA]</scope>
    <source>
        <strain evidence="4">DSM 43161</strain>
    </source>
</reference>
<dbReference type="AlphaFoldDB" id="A0A1I5HCE2"/>
<feature type="compositionally biased region" description="Low complexity" evidence="1">
    <location>
        <begin position="17"/>
        <end position="35"/>
    </location>
</feature>
<feature type="compositionally biased region" description="Low complexity" evidence="1">
    <location>
        <begin position="85"/>
        <end position="99"/>
    </location>
</feature>
<proteinExistence type="predicted"/>
<dbReference type="OrthoDB" id="5187820at2"/>
<gene>
    <name evidence="3" type="ORF">SAMN05660359_03579</name>
</gene>
<accession>A0A1I5HCE2</accession>
<evidence type="ECO:0000313" key="3">
    <source>
        <dbReference type="EMBL" id="SFO45998.1"/>
    </source>
</evidence>
<keyword evidence="4" id="KW-1185">Reference proteome</keyword>
<dbReference type="Proteomes" id="UP000183642">
    <property type="component" value="Unassembled WGS sequence"/>
</dbReference>
<organism evidence="3 4">
    <name type="scientific">Geodermatophilus obscurus</name>
    <dbReference type="NCBI Taxonomy" id="1861"/>
    <lineage>
        <taxon>Bacteria</taxon>
        <taxon>Bacillati</taxon>
        <taxon>Actinomycetota</taxon>
        <taxon>Actinomycetes</taxon>
        <taxon>Geodermatophilales</taxon>
        <taxon>Geodermatophilaceae</taxon>
        <taxon>Geodermatophilus</taxon>
    </lineage>
</organism>